<feature type="region of interest" description="Disordered" evidence="1">
    <location>
        <begin position="36"/>
        <end position="57"/>
    </location>
</feature>
<feature type="domain" description="DUF6604" evidence="2">
    <location>
        <begin position="13"/>
        <end position="262"/>
    </location>
</feature>
<accession>A0A8H2E416</accession>
<name>A0A8H2E416_ORBOL</name>
<evidence type="ECO:0000259" key="2">
    <source>
        <dbReference type="Pfam" id="PF20253"/>
    </source>
</evidence>
<proteinExistence type="predicted"/>
<evidence type="ECO:0000256" key="1">
    <source>
        <dbReference type="SAM" id="MobiDB-lite"/>
    </source>
</evidence>
<organism evidence="3 4">
    <name type="scientific">Orbilia oligospora</name>
    <name type="common">Nematode-trapping fungus</name>
    <name type="synonym">Arthrobotrys oligospora</name>
    <dbReference type="NCBI Taxonomy" id="2813651"/>
    <lineage>
        <taxon>Eukaryota</taxon>
        <taxon>Fungi</taxon>
        <taxon>Dikarya</taxon>
        <taxon>Ascomycota</taxon>
        <taxon>Pezizomycotina</taxon>
        <taxon>Orbiliomycetes</taxon>
        <taxon>Orbiliales</taxon>
        <taxon>Orbiliaceae</taxon>
        <taxon>Orbilia</taxon>
    </lineage>
</organism>
<dbReference type="PANTHER" id="PTHR38795:SF1">
    <property type="entry name" value="DUF6604 DOMAIN-CONTAINING PROTEIN"/>
    <property type="match status" value="1"/>
</dbReference>
<dbReference type="EMBL" id="SOZJ01000002">
    <property type="protein sequence ID" value="TGJ71014.1"/>
    <property type="molecule type" value="Genomic_DNA"/>
</dbReference>
<sequence>MSTLPEAIIDTYKRYKAGTNRVISFLVQSSRAPAKDLVPKRKSKASKKKGKSASKVKTENINLRDLVPLAKNVVSKGLKVPSHLLSILEDVIKARSKCARWYRGQTPHGLAFEHEKHEHFIRVLEEIHAILKPAEGSQPASAQKTQQRSEFSSRKVKNLFEHLDSEEPLCKGFENITIDNSYFADDSTSKPTGAKQSLTPEESKLEEQLFALFCFFQDISDLRLFIGRIWTEYMKGQSGLMSVAITTAAAFDLIKKANEELIAQFPDMKQHTQVVKFFERNGYAVTGPNGKGFSEAECNLENVEAISLSLALCVKTWYHVLMPRVHEKVPSPPKKKTETEGSSSSSLTEFKYLDALSLDYMILGGLMPAALEGMGYPILQGFREAQRTRILPSWLVISFDIITRLHQTLWLDGSEQPYDELLTHSLSVRKQMTCLIKFSRTWESIGLPHLANHADMINDLISDPLELLTIWTVQDFVKQLKSELKVPGAELLQTDRHFLLRNDPVLCGLVLSRVRLSIHSLGLHLAVQDSVVAMAAHVYNTGLVNGLLKSKWPDMEDLINIHALDKTLFIGSRPTTTDGCPSRFFTSMGFSVQSRAKGGTFIEALMKFGNGERLPYRILNRRREIGFTSVFANAAKKEFKWCLDELTFHFTEVIGNQIKRYLDLKKEKLLTEFENPMLDETTVAQWQKHKKLNQLQLLEVLYNSIEADDFHFNFDYISMAERCAKFLTVVDKASRDLFSIALGDSILLQKLSVRSNVWPIAVFDGSDTGMFILKLACDALVPLIKNQGDVERRKNLSLICKKDRDLVYVDVKAVPTFQKLLSKLPNPFEQILITTMMDEFPNSNVYLIGLNTQSTTSNNLAGAFVMFSQSRELLAQLNEGKQNKPIHEADDGWMPYREALLFCFLELLGKHRGALRKETHTKARRTALVLSTRPEFPLEALQAELDLICKEVPGFPDSMQNLKDRVGEAFEYREKMMALETSAMMAQDDAILINAGWAYAETYNFDRGGY</sequence>
<comment type="caution">
    <text evidence="3">The sequence shown here is derived from an EMBL/GenBank/DDBJ whole genome shotgun (WGS) entry which is preliminary data.</text>
</comment>
<evidence type="ECO:0000313" key="3">
    <source>
        <dbReference type="EMBL" id="TGJ71014.1"/>
    </source>
</evidence>
<protein>
    <recommendedName>
        <fullName evidence="2">DUF6604 domain-containing protein</fullName>
    </recommendedName>
</protein>
<gene>
    <name evidence="3" type="ORF">EYR41_003019</name>
</gene>
<dbReference type="PANTHER" id="PTHR38795">
    <property type="entry name" value="DUF6604 DOMAIN-CONTAINING PROTEIN"/>
    <property type="match status" value="1"/>
</dbReference>
<evidence type="ECO:0000313" key="4">
    <source>
        <dbReference type="Proteomes" id="UP000297595"/>
    </source>
</evidence>
<dbReference type="AlphaFoldDB" id="A0A8H2E416"/>
<dbReference type="Pfam" id="PF20253">
    <property type="entry name" value="DUF6604"/>
    <property type="match status" value="1"/>
</dbReference>
<reference evidence="3 4" key="1">
    <citation type="submission" date="2019-03" db="EMBL/GenBank/DDBJ databases">
        <title>Nematode-trapping fungi genome.</title>
        <authorList>
            <person name="Vidal-Diez De Ulzurrun G."/>
        </authorList>
    </citation>
    <scope>NUCLEOTIDE SEQUENCE [LARGE SCALE GENOMIC DNA]</scope>
    <source>
        <strain evidence="3 4">TWF154</strain>
    </source>
</reference>
<dbReference type="InterPro" id="IPR046539">
    <property type="entry name" value="DUF6604"/>
</dbReference>
<dbReference type="Proteomes" id="UP000297595">
    <property type="component" value="Unassembled WGS sequence"/>
</dbReference>
<feature type="compositionally biased region" description="Basic residues" evidence="1">
    <location>
        <begin position="40"/>
        <end position="54"/>
    </location>
</feature>